<name>A0A2P2L1Y4_RHIMU</name>
<dbReference type="EMBL" id="GGEC01031481">
    <property type="protein sequence ID" value="MBX11965.1"/>
    <property type="molecule type" value="Transcribed_RNA"/>
</dbReference>
<feature type="region of interest" description="Disordered" evidence="1">
    <location>
        <begin position="31"/>
        <end position="50"/>
    </location>
</feature>
<keyword evidence="2" id="KW-0812">Transmembrane</keyword>
<reference evidence="3" key="1">
    <citation type="submission" date="2018-02" db="EMBL/GenBank/DDBJ databases">
        <title>Rhizophora mucronata_Transcriptome.</title>
        <authorList>
            <person name="Meera S.P."/>
            <person name="Sreeshan A."/>
            <person name="Augustine A."/>
        </authorList>
    </citation>
    <scope>NUCLEOTIDE SEQUENCE</scope>
    <source>
        <tissue evidence="3">Leaf</tissue>
    </source>
</reference>
<dbReference type="PANTHER" id="PTHR34797">
    <property type="entry name" value="ATG8-INTERACTING PROTEIN 2"/>
    <property type="match status" value="1"/>
</dbReference>
<sequence length="304" mass="33534">MAEKEGGEVNASRGNEWEVVSLTASTYAAAPGPKEVEVKDDGKNSGYGDEAETSRTLFMSGHFVFPPNQHENLPLDTDKNEIVDEYEGKAVFSEVTGQEGIQSGGKEDDNLTLKGLNESEEFPGLPFLDQNYNRLASSVKEFEETAALQESIMSDKEQSLYSTDTFSSFHSETGFGGKLGIPETNEPSEQRLAFPTDSHSSEAAKDGNLPVEAWWKRRAASLYSHAKEANAFWSIFIAAAVMGIVILGQHWQQERWQILQLKWQNTINSEKSGWMMGPISRLKGVIVGGHRRGSFIRGSSSSEN</sequence>
<dbReference type="AlphaFoldDB" id="A0A2P2L1Y4"/>
<proteinExistence type="predicted"/>
<keyword evidence="2" id="KW-1133">Transmembrane helix</keyword>
<dbReference type="PANTHER" id="PTHR34797:SF1">
    <property type="entry name" value="ATG8-INTERACTING PROTEIN 2"/>
    <property type="match status" value="1"/>
</dbReference>
<dbReference type="InterPro" id="IPR040304">
    <property type="entry name" value="ATG8-IP-1/2"/>
</dbReference>
<dbReference type="EMBL" id="GGEC01031489">
    <property type="protein sequence ID" value="MBX11973.1"/>
    <property type="molecule type" value="Transcribed_RNA"/>
</dbReference>
<organism evidence="3">
    <name type="scientific">Rhizophora mucronata</name>
    <name type="common">Asiatic mangrove</name>
    <dbReference type="NCBI Taxonomy" id="61149"/>
    <lineage>
        <taxon>Eukaryota</taxon>
        <taxon>Viridiplantae</taxon>
        <taxon>Streptophyta</taxon>
        <taxon>Embryophyta</taxon>
        <taxon>Tracheophyta</taxon>
        <taxon>Spermatophyta</taxon>
        <taxon>Magnoliopsida</taxon>
        <taxon>eudicotyledons</taxon>
        <taxon>Gunneridae</taxon>
        <taxon>Pentapetalae</taxon>
        <taxon>rosids</taxon>
        <taxon>fabids</taxon>
        <taxon>Malpighiales</taxon>
        <taxon>Rhizophoraceae</taxon>
        <taxon>Rhizophora</taxon>
    </lineage>
</organism>
<dbReference type="EMBL" id="GGEC01031479">
    <property type="protein sequence ID" value="MBX11963.1"/>
    <property type="molecule type" value="Transcribed_RNA"/>
</dbReference>
<dbReference type="EMBL" id="GGEC01031484">
    <property type="protein sequence ID" value="MBX11968.1"/>
    <property type="molecule type" value="Transcribed_RNA"/>
</dbReference>
<dbReference type="EMBL" id="GGEC01031482">
    <property type="protein sequence ID" value="MBX11966.1"/>
    <property type="molecule type" value="Transcribed_RNA"/>
</dbReference>
<dbReference type="EMBL" id="GGEC01031478">
    <property type="protein sequence ID" value="MBX11962.1"/>
    <property type="molecule type" value="Transcribed_RNA"/>
</dbReference>
<evidence type="ECO:0008006" key="4">
    <source>
        <dbReference type="Google" id="ProtNLM"/>
    </source>
</evidence>
<feature type="compositionally biased region" description="Basic and acidic residues" evidence="1">
    <location>
        <begin position="34"/>
        <end position="43"/>
    </location>
</feature>
<dbReference type="EMBL" id="GGEC01031488">
    <property type="protein sequence ID" value="MBX11972.1"/>
    <property type="molecule type" value="Transcribed_RNA"/>
</dbReference>
<dbReference type="EMBL" id="GGEC01031486">
    <property type="protein sequence ID" value="MBX11970.1"/>
    <property type="molecule type" value="Transcribed_RNA"/>
</dbReference>
<dbReference type="EMBL" id="GGEC01031485">
    <property type="protein sequence ID" value="MBX11969.1"/>
    <property type="molecule type" value="Transcribed_RNA"/>
</dbReference>
<feature type="transmembrane region" description="Helical" evidence="2">
    <location>
        <begin position="231"/>
        <end position="248"/>
    </location>
</feature>
<dbReference type="EMBL" id="GGEC01031487">
    <property type="protein sequence ID" value="MBX11971.1"/>
    <property type="molecule type" value="Transcribed_RNA"/>
</dbReference>
<protein>
    <recommendedName>
        <fullName evidence="4">ATG8-interacting protein 1</fullName>
    </recommendedName>
</protein>
<evidence type="ECO:0000256" key="1">
    <source>
        <dbReference type="SAM" id="MobiDB-lite"/>
    </source>
</evidence>
<accession>A0A2P2L1Y4</accession>
<evidence type="ECO:0000256" key="2">
    <source>
        <dbReference type="SAM" id="Phobius"/>
    </source>
</evidence>
<evidence type="ECO:0000313" key="3">
    <source>
        <dbReference type="EMBL" id="MBX11966.1"/>
    </source>
</evidence>
<keyword evidence="2" id="KW-0472">Membrane</keyword>